<dbReference type="EMBL" id="JBHTIL010000001">
    <property type="protein sequence ID" value="MFD0926465.1"/>
    <property type="molecule type" value="Genomic_DNA"/>
</dbReference>
<accession>A0ABW3GC16</accession>
<sequence>MKRHKTFVTSLMATVALGTGLVGVTTATAAPAAAATQVVNLANPGNGNPGMRVDAVIDHGRGTVTVLQRFMSERSRLTAAWVNLRTGASGRTGLPEARPATYPSYPDRAAVLPTGTGPVVVVVYGPTPSQTGLIPTLNAILPLPHLLTV</sequence>
<evidence type="ECO:0000313" key="3">
    <source>
        <dbReference type="Proteomes" id="UP001597068"/>
    </source>
</evidence>
<reference evidence="3" key="1">
    <citation type="journal article" date="2019" name="Int. J. Syst. Evol. Microbiol.">
        <title>The Global Catalogue of Microorganisms (GCM) 10K type strain sequencing project: providing services to taxonomists for standard genome sequencing and annotation.</title>
        <authorList>
            <consortium name="The Broad Institute Genomics Platform"/>
            <consortium name="The Broad Institute Genome Sequencing Center for Infectious Disease"/>
            <person name="Wu L."/>
            <person name="Ma J."/>
        </authorList>
    </citation>
    <scope>NUCLEOTIDE SEQUENCE [LARGE SCALE GENOMIC DNA]</scope>
    <source>
        <strain evidence="3">CCUG 50873</strain>
    </source>
</reference>
<dbReference type="Proteomes" id="UP001597068">
    <property type="component" value="Unassembled WGS sequence"/>
</dbReference>
<comment type="caution">
    <text evidence="2">The sequence shown here is derived from an EMBL/GenBank/DDBJ whole genome shotgun (WGS) entry which is preliminary data.</text>
</comment>
<proteinExistence type="predicted"/>
<evidence type="ECO:0000256" key="1">
    <source>
        <dbReference type="SAM" id="SignalP"/>
    </source>
</evidence>
<gene>
    <name evidence="2" type="ORF">ACFQ04_12045</name>
</gene>
<organism evidence="2 3">
    <name type="scientific">Williamsia deligens</name>
    <dbReference type="NCBI Taxonomy" id="321325"/>
    <lineage>
        <taxon>Bacteria</taxon>
        <taxon>Bacillati</taxon>
        <taxon>Actinomycetota</taxon>
        <taxon>Actinomycetes</taxon>
        <taxon>Mycobacteriales</taxon>
        <taxon>Nocardiaceae</taxon>
        <taxon>Williamsia</taxon>
    </lineage>
</organism>
<keyword evidence="3" id="KW-1185">Reference proteome</keyword>
<dbReference type="RefSeq" id="WP_253645662.1">
    <property type="nucleotide sequence ID" value="NZ_BAAAMO010000002.1"/>
</dbReference>
<protein>
    <submittedName>
        <fullName evidence="2">Uncharacterized protein</fullName>
    </submittedName>
</protein>
<keyword evidence="1" id="KW-0732">Signal</keyword>
<feature type="signal peptide" evidence="1">
    <location>
        <begin position="1"/>
        <end position="29"/>
    </location>
</feature>
<feature type="chain" id="PRO_5046833024" evidence="1">
    <location>
        <begin position="30"/>
        <end position="149"/>
    </location>
</feature>
<name>A0ABW3GC16_9NOCA</name>
<evidence type="ECO:0000313" key="2">
    <source>
        <dbReference type="EMBL" id="MFD0926465.1"/>
    </source>
</evidence>